<organism evidence="1">
    <name type="scientific">uncultured Dysgonomonas sp</name>
    <dbReference type="NCBI Taxonomy" id="206096"/>
    <lineage>
        <taxon>Bacteria</taxon>
        <taxon>Pseudomonadati</taxon>
        <taxon>Bacteroidota</taxon>
        <taxon>Bacteroidia</taxon>
        <taxon>Bacteroidales</taxon>
        <taxon>Dysgonomonadaceae</taxon>
        <taxon>Dysgonomonas</taxon>
        <taxon>environmental samples</taxon>
    </lineage>
</organism>
<dbReference type="InterPro" id="IPR014127">
    <property type="entry name" value="CHP02757"/>
</dbReference>
<protein>
    <recommendedName>
        <fullName evidence="2">TIGR02757 family protein</fullName>
    </recommendedName>
</protein>
<dbReference type="EMBL" id="FLUL01000001">
    <property type="protein sequence ID" value="SBV96977.1"/>
    <property type="molecule type" value="Genomic_DNA"/>
</dbReference>
<name>A0A212JBZ8_9BACT</name>
<dbReference type="NCBIfam" id="TIGR02757">
    <property type="entry name" value="TIGR02757 family protein"/>
    <property type="match status" value="1"/>
</dbReference>
<gene>
    <name evidence="1" type="ORF">KL86DYS2_11190</name>
</gene>
<dbReference type="Pfam" id="PF09674">
    <property type="entry name" value="DUF2400"/>
    <property type="match status" value="1"/>
</dbReference>
<dbReference type="RefSeq" id="WP_296948182.1">
    <property type="nucleotide sequence ID" value="NZ_LT599021.1"/>
</dbReference>
<accession>A0A212JBZ8</accession>
<evidence type="ECO:0000313" key="1">
    <source>
        <dbReference type="EMBL" id="SBV96977.1"/>
    </source>
</evidence>
<reference evidence="1" key="1">
    <citation type="submission" date="2016-04" db="EMBL/GenBank/DDBJ databases">
        <authorList>
            <person name="Evans L.H."/>
            <person name="Alamgir A."/>
            <person name="Owens N."/>
            <person name="Weber N.D."/>
            <person name="Virtaneva K."/>
            <person name="Barbian K."/>
            <person name="Babar A."/>
            <person name="Rosenke K."/>
        </authorList>
    </citation>
    <scope>NUCLEOTIDE SEQUENCE</scope>
    <source>
        <strain evidence="1">86-2</strain>
    </source>
</reference>
<proteinExistence type="predicted"/>
<dbReference type="AlphaFoldDB" id="A0A212JBZ8"/>
<sequence>MKGINIFDLKNFLDQKVEQYNTPAFIDNDPISIPHSFTSKQDKEIMGFFAAIFAWGQRKTIINKCKELAERMDNAPYNFIQGHSDEDLKKLLQFKHRTFNDTDLLYCIDFMKRHFTKYNSLEEAFFPSSDMNVETALNHFQTYFFSHPDAPHRTRKHIPSPVQKSACKRLNMYLRWMVRDDNKGVDFGLWKQISPSKLICPLDLHVERTARKLGLLERDKPDWRAALELTESLKTLNINDPAKYDFALFGISIEEKCIIP</sequence>
<evidence type="ECO:0008006" key="2">
    <source>
        <dbReference type="Google" id="ProtNLM"/>
    </source>
</evidence>